<keyword evidence="2" id="KW-0904">Protein phosphatase</keyword>
<dbReference type="PROSITE" id="PS50056">
    <property type="entry name" value="TYR_PHOSPHATASE_2"/>
    <property type="match status" value="1"/>
</dbReference>
<organism evidence="5 6">
    <name type="scientific">Cryptotermes secundus</name>
    <dbReference type="NCBI Taxonomy" id="105785"/>
    <lineage>
        <taxon>Eukaryota</taxon>
        <taxon>Metazoa</taxon>
        <taxon>Ecdysozoa</taxon>
        <taxon>Arthropoda</taxon>
        <taxon>Hexapoda</taxon>
        <taxon>Insecta</taxon>
        <taxon>Pterygota</taxon>
        <taxon>Neoptera</taxon>
        <taxon>Polyneoptera</taxon>
        <taxon>Dictyoptera</taxon>
        <taxon>Blattodea</taxon>
        <taxon>Blattoidea</taxon>
        <taxon>Termitoidae</taxon>
        <taxon>Kalotermitidae</taxon>
        <taxon>Cryptotermitinae</taxon>
        <taxon>Cryptotermes</taxon>
    </lineage>
</organism>
<sequence>MNLAEKIKARKSCLNSCETTVTTVSGHSYKEKILADGTVITSQPQAGTSPGYVVDMKPDFQVALVLPGLCMGSQDVTQNNDILKKYSITHILSLGIKPIILDETLSHMYIPILDLPETNIMSSIDQCFTFIDNAIQTGECVFVHCNAGISRSAAVVIAYLMRKKCMSYQEAFLHLKTRRSVINPNPGFVKQLKDYEKIIKTLDSE</sequence>
<dbReference type="InterPro" id="IPR000340">
    <property type="entry name" value="Dual-sp_phosphatase_cat-dom"/>
</dbReference>
<reference evidence="5 6" key="1">
    <citation type="submission" date="2017-12" db="EMBL/GenBank/DDBJ databases">
        <title>Hemimetabolous genomes reveal molecular basis of termite eusociality.</title>
        <authorList>
            <person name="Harrison M.C."/>
            <person name="Jongepier E."/>
            <person name="Robertson H.M."/>
            <person name="Arning N."/>
            <person name="Bitard-Feildel T."/>
            <person name="Chao H."/>
            <person name="Childers C.P."/>
            <person name="Dinh H."/>
            <person name="Doddapaneni H."/>
            <person name="Dugan S."/>
            <person name="Gowin J."/>
            <person name="Greiner C."/>
            <person name="Han Y."/>
            <person name="Hu H."/>
            <person name="Hughes D.S.T."/>
            <person name="Huylmans A.-K."/>
            <person name="Kemena C."/>
            <person name="Kremer L.P.M."/>
            <person name="Lee S.L."/>
            <person name="Lopez-Ezquerra A."/>
            <person name="Mallet L."/>
            <person name="Monroy-Kuhn J.M."/>
            <person name="Moser A."/>
            <person name="Murali S.C."/>
            <person name="Muzny D.M."/>
            <person name="Otani S."/>
            <person name="Piulachs M.-D."/>
            <person name="Poelchau M."/>
            <person name="Qu J."/>
            <person name="Schaub F."/>
            <person name="Wada-Katsumata A."/>
            <person name="Worley K.C."/>
            <person name="Xie Q."/>
            <person name="Ylla G."/>
            <person name="Poulsen M."/>
            <person name="Gibbs R.A."/>
            <person name="Schal C."/>
            <person name="Richards S."/>
            <person name="Belles X."/>
            <person name="Korb J."/>
            <person name="Bornberg-Bauer E."/>
        </authorList>
    </citation>
    <scope>NUCLEOTIDE SEQUENCE [LARGE SCALE GENOMIC DNA]</scope>
    <source>
        <tissue evidence="5">Whole body</tissue>
    </source>
</reference>
<dbReference type="PROSITE" id="PS50054">
    <property type="entry name" value="TYR_PHOSPHATASE_DUAL"/>
    <property type="match status" value="1"/>
</dbReference>
<dbReference type="STRING" id="105785.A0A2J7PQ24"/>
<keyword evidence="6" id="KW-1185">Reference proteome</keyword>
<dbReference type="SUPFAM" id="SSF52799">
    <property type="entry name" value="(Phosphotyrosine protein) phosphatases II"/>
    <property type="match status" value="1"/>
</dbReference>
<evidence type="ECO:0000313" key="5">
    <source>
        <dbReference type="EMBL" id="PNF18396.1"/>
    </source>
</evidence>
<gene>
    <name evidence="5" type="primary">Dusp19</name>
    <name evidence="5" type="ORF">B7P43_G11010</name>
</gene>
<evidence type="ECO:0000256" key="2">
    <source>
        <dbReference type="ARBA" id="ARBA00022912"/>
    </source>
</evidence>
<dbReference type="Gene3D" id="3.90.190.10">
    <property type="entry name" value="Protein tyrosine phosphatase superfamily"/>
    <property type="match status" value="1"/>
</dbReference>
<dbReference type="GO" id="GO:0008579">
    <property type="term" value="F:JUN kinase phosphatase activity"/>
    <property type="evidence" value="ECO:0007669"/>
    <property type="project" value="TreeGrafter"/>
</dbReference>
<dbReference type="Pfam" id="PF00782">
    <property type="entry name" value="DSPc"/>
    <property type="match status" value="1"/>
</dbReference>
<dbReference type="PANTHER" id="PTHR46377">
    <property type="entry name" value="DUAL SPECIFICITY PROTEIN PHOSPHATASE 19"/>
    <property type="match status" value="1"/>
</dbReference>
<comment type="caution">
    <text evidence="5">The sequence shown here is derived from an EMBL/GenBank/DDBJ whole genome shotgun (WGS) entry which is preliminary data.</text>
</comment>
<dbReference type="PANTHER" id="PTHR46377:SF1">
    <property type="entry name" value="DUAL SPECIFICITY PROTEIN PHOSPHATASE 19"/>
    <property type="match status" value="1"/>
</dbReference>
<dbReference type="InterPro" id="IPR029021">
    <property type="entry name" value="Prot-tyrosine_phosphatase-like"/>
</dbReference>
<dbReference type="GO" id="GO:0005737">
    <property type="term" value="C:cytoplasm"/>
    <property type="evidence" value="ECO:0007669"/>
    <property type="project" value="TreeGrafter"/>
</dbReference>
<evidence type="ECO:0000313" key="6">
    <source>
        <dbReference type="Proteomes" id="UP000235965"/>
    </source>
</evidence>
<dbReference type="SMART" id="SM00195">
    <property type="entry name" value="DSPc"/>
    <property type="match status" value="1"/>
</dbReference>
<dbReference type="InterPro" id="IPR016130">
    <property type="entry name" value="Tyr_Pase_AS"/>
</dbReference>
<dbReference type="FunCoup" id="A0A2J7PQ24">
    <property type="interactions" value="345"/>
</dbReference>
<proteinExistence type="predicted"/>
<evidence type="ECO:0000259" key="3">
    <source>
        <dbReference type="PROSITE" id="PS50054"/>
    </source>
</evidence>
<dbReference type="EMBL" id="NEVH01022641">
    <property type="protein sequence ID" value="PNF18396.1"/>
    <property type="molecule type" value="Genomic_DNA"/>
</dbReference>
<feature type="domain" description="Tyrosine specific protein phosphatases" evidence="4">
    <location>
        <begin position="118"/>
        <end position="179"/>
    </location>
</feature>
<evidence type="ECO:0000259" key="4">
    <source>
        <dbReference type="PROSITE" id="PS50056"/>
    </source>
</evidence>
<dbReference type="OrthoDB" id="10252009at2759"/>
<dbReference type="CDD" id="cd14498">
    <property type="entry name" value="DSP"/>
    <property type="match status" value="1"/>
</dbReference>
<accession>A0A2J7PQ24</accession>
<dbReference type="InParanoid" id="A0A2J7PQ24"/>
<keyword evidence="1" id="KW-0378">Hydrolase</keyword>
<dbReference type="Proteomes" id="UP000235965">
    <property type="component" value="Unassembled WGS sequence"/>
</dbReference>
<evidence type="ECO:0000256" key="1">
    <source>
        <dbReference type="ARBA" id="ARBA00022801"/>
    </source>
</evidence>
<name>A0A2J7PQ24_9NEOP</name>
<protein>
    <submittedName>
        <fullName evidence="5">Dual specificity protein phosphatase 19</fullName>
    </submittedName>
</protein>
<feature type="domain" description="Tyrosine-protein phosphatase" evidence="3">
    <location>
        <begin position="61"/>
        <end position="201"/>
    </location>
</feature>
<dbReference type="InterPro" id="IPR020422">
    <property type="entry name" value="TYR_PHOSPHATASE_DUAL_dom"/>
</dbReference>
<dbReference type="AlphaFoldDB" id="A0A2J7PQ24"/>
<dbReference type="InterPro" id="IPR000387">
    <property type="entry name" value="Tyr_Pase_dom"/>
</dbReference>
<dbReference type="PROSITE" id="PS00383">
    <property type="entry name" value="TYR_PHOSPHATASE_1"/>
    <property type="match status" value="1"/>
</dbReference>